<protein>
    <recommendedName>
        <fullName evidence="3">Transporter</fullName>
    </recommendedName>
</protein>
<accession>A0A094ZSI4</accession>
<gene>
    <name evidence="1" type="ORF">AtDm6_0802</name>
</gene>
<evidence type="ECO:0000313" key="1">
    <source>
        <dbReference type="EMBL" id="KGB25121.1"/>
    </source>
</evidence>
<evidence type="ECO:0008006" key="3">
    <source>
        <dbReference type="Google" id="ProtNLM"/>
    </source>
</evidence>
<name>A0A094ZSI4_9PROT</name>
<reference evidence="1 2" key="1">
    <citation type="submission" date="2014-06" db="EMBL/GenBank/DDBJ databases">
        <title>Functional and comparative genomic analyses of the Drosophila gut microbiota identify candidate symbiosis factors.</title>
        <authorList>
            <person name="Newell P.D."/>
            <person name="Chaston J.M."/>
            <person name="Douglas A.E."/>
        </authorList>
    </citation>
    <scope>NUCLEOTIDE SEQUENCE [LARGE SCALE GENOMIC DNA]</scope>
    <source>
        <strain evidence="1 2">DmCS_006</strain>
    </source>
</reference>
<evidence type="ECO:0000313" key="2">
    <source>
        <dbReference type="Proteomes" id="UP000029448"/>
    </source>
</evidence>
<dbReference type="AlphaFoldDB" id="A0A094ZSI4"/>
<dbReference type="Proteomes" id="UP000029448">
    <property type="component" value="Unassembled WGS sequence"/>
</dbReference>
<organism evidence="1 2">
    <name type="scientific">Acetobacter tropicalis</name>
    <dbReference type="NCBI Taxonomy" id="104102"/>
    <lineage>
        <taxon>Bacteria</taxon>
        <taxon>Pseudomonadati</taxon>
        <taxon>Pseudomonadota</taxon>
        <taxon>Alphaproteobacteria</taxon>
        <taxon>Acetobacterales</taxon>
        <taxon>Acetobacteraceae</taxon>
        <taxon>Acetobacter</taxon>
    </lineage>
</organism>
<keyword evidence="2" id="KW-1185">Reference proteome</keyword>
<dbReference type="STRING" id="104102.AtDm6_0802"/>
<dbReference type="PATRIC" id="fig|104102.7.peg.793"/>
<dbReference type="EMBL" id="JOKM01000021">
    <property type="protein sequence ID" value="KGB25121.1"/>
    <property type="molecule type" value="Genomic_DNA"/>
</dbReference>
<comment type="caution">
    <text evidence="1">The sequence shown here is derived from an EMBL/GenBank/DDBJ whole genome shotgun (WGS) entry which is preliminary data.</text>
</comment>
<proteinExistence type="predicted"/>
<sequence length="329" mass="36555">MNQTMMGILQKAQTKSLFYYGVTIAFLAYTHPAQAQQQWYTGSLVSPASAKDHAGDAGIEPYYTYSQPIGYYDAHGISHPQHPRQQLFSNSTMWKYGITDYLSIQAHTVISYGWKRNAGHSSGPKFGDFPVDLIWRFLNPDPKRYIPGLNLFAGVVFPTGDYSRLGHGQDGVGAGSYVFRTALLSQSTYQLPGHHALRLRVWNWFRRALNAAALRDTTSYGTMAGFRGKGRPGMSGQTGFSLEYGVNRQWVLAVDVARDWANGSRVWGHTRTGQYMDRTGSSSGDWQVAPALEYNWNARWGVIAGASVYYAGHNTSVKIAPQVAINTVF</sequence>